<protein>
    <submittedName>
        <fullName evidence="2">Hydroxyacylglutathione hydrolase</fullName>
    </submittedName>
</protein>
<dbReference type="InterPro" id="IPR001279">
    <property type="entry name" value="Metallo-B-lactamas"/>
</dbReference>
<dbReference type="Gene3D" id="1.10.10.10">
    <property type="entry name" value="Winged helix-like DNA-binding domain superfamily/Winged helix DNA-binding domain"/>
    <property type="match status" value="1"/>
</dbReference>
<dbReference type="InterPro" id="IPR036866">
    <property type="entry name" value="RibonucZ/Hydroxyglut_hydro"/>
</dbReference>
<keyword evidence="3" id="KW-1185">Reference proteome</keyword>
<dbReference type="Proteomes" id="UP000184932">
    <property type="component" value="Unassembled WGS sequence"/>
</dbReference>
<keyword evidence="2" id="KW-0378">Hydrolase</keyword>
<dbReference type="OrthoDB" id="9788263at2"/>
<dbReference type="RefSeq" id="WP_074255876.1">
    <property type="nucleotide sequence ID" value="NZ_FSRL01000001.1"/>
</dbReference>
<evidence type="ECO:0000313" key="2">
    <source>
        <dbReference type="EMBL" id="SIN96220.1"/>
    </source>
</evidence>
<accession>A0A1N6FM03</accession>
<dbReference type="SMART" id="SM00849">
    <property type="entry name" value="Lactamase_B"/>
    <property type="match status" value="1"/>
</dbReference>
<dbReference type="InterPro" id="IPR041516">
    <property type="entry name" value="LACTB2_WH"/>
</dbReference>
<sequence>MQSAAGVAVELEPGVVRVIAPNPSPMTHWGTNSYLVGETGLALIDPGPDLPAHAEALLAALKPGQAITHILCTHSHLDHSPLAARLSARTGAPVHAFGTHLDGRRPVMQALAESGLAGGGEGIDAGFAPDIRLAHGDVLAGPGWQLTALHTPGHIANHLSFALARPEGEAVFTGDHVMGWASSLISPPDGDVTAFMASLALLAGRPSRIYHPGHGAAVTDPAARLAWLASHRRARESQVLAALAAGPASPPELTARVYTDVPPALLPAAERNLLAQLVALAEQGAVTASPTLSASATYALA</sequence>
<dbReference type="InterPro" id="IPR050662">
    <property type="entry name" value="Sec-metab_biosynth-thioest"/>
</dbReference>
<evidence type="ECO:0000313" key="3">
    <source>
        <dbReference type="Proteomes" id="UP000184932"/>
    </source>
</evidence>
<dbReference type="SUPFAM" id="SSF56281">
    <property type="entry name" value="Metallo-hydrolase/oxidoreductase"/>
    <property type="match status" value="1"/>
</dbReference>
<dbReference type="Pfam" id="PF17778">
    <property type="entry name" value="WHD_BLACT"/>
    <property type="match status" value="1"/>
</dbReference>
<dbReference type="CDD" id="cd16278">
    <property type="entry name" value="metallo-hydrolase-like_MBL-fold"/>
    <property type="match status" value="1"/>
</dbReference>
<gene>
    <name evidence="2" type="ORF">SAMN05444002_1775</name>
</gene>
<dbReference type="Pfam" id="PF00753">
    <property type="entry name" value="Lactamase_B"/>
    <property type="match status" value="1"/>
</dbReference>
<dbReference type="GO" id="GO:0016787">
    <property type="term" value="F:hydrolase activity"/>
    <property type="evidence" value="ECO:0007669"/>
    <property type="project" value="UniProtKB-KW"/>
</dbReference>
<dbReference type="STRING" id="1217970.SAMN05444002_1775"/>
<proteinExistence type="predicted"/>
<dbReference type="EMBL" id="FSRL01000001">
    <property type="protein sequence ID" value="SIN96220.1"/>
    <property type="molecule type" value="Genomic_DNA"/>
</dbReference>
<dbReference type="PANTHER" id="PTHR23131">
    <property type="entry name" value="ENDORIBONUCLEASE LACTB2"/>
    <property type="match status" value="1"/>
</dbReference>
<dbReference type="InterPro" id="IPR036388">
    <property type="entry name" value="WH-like_DNA-bd_sf"/>
</dbReference>
<reference evidence="3" key="1">
    <citation type="submission" date="2016-11" db="EMBL/GenBank/DDBJ databases">
        <authorList>
            <person name="Varghese N."/>
            <person name="Submissions S."/>
        </authorList>
    </citation>
    <scope>NUCLEOTIDE SEQUENCE [LARGE SCALE GENOMIC DNA]</scope>
    <source>
        <strain evidence="3">DSM 29440</strain>
    </source>
</reference>
<organism evidence="2 3">
    <name type="scientific">Vannielia litorea</name>
    <dbReference type="NCBI Taxonomy" id="1217970"/>
    <lineage>
        <taxon>Bacteria</taxon>
        <taxon>Pseudomonadati</taxon>
        <taxon>Pseudomonadota</taxon>
        <taxon>Alphaproteobacteria</taxon>
        <taxon>Rhodobacterales</taxon>
        <taxon>Paracoccaceae</taxon>
        <taxon>Vannielia</taxon>
    </lineage>
</organism>
<evidence type="ECO:0000259" key="1">
    <source>
        <dbReference type="SMART" id="SM00849"/>
    </source>
</evidence>
<dbReference type="PANTHER" id="PTHR23131:SF0">
    <property type="entry name" value="ENDORIBONUCLEASE LACTB2"/>
    <property type="match status" value="1"/>
</dbReference>
<name>A0A1N6FM03_9RHOB</name>
<dbReference type="AlphaFoldDB" id="A0A1N6FM03"/>
<feature type="domain" description="Metallo-beta-lactamase" evidence="1">
    <location>
        <begin position="30"/>
        <end position="214"/>
    </location>
</feature>
<dbReference type="Gene3D" id="3.60.15.10">
    <property type="entry name" value="Ribonuclease Z/Hydroxyacylglutathione hydrolase-like"/>
    <property type="match status" value="1"/>
</dbReference>